<sequence>MTAVTTDPRTGMTILDEDTCWSLLSSARLARVAIAIAGDIEVFPVNIVVDDRTVVFRTGEGTKLAAAVIAPRVAVEADGADPATGRAWSVVVKGRAERLDRFADIYRAEDLTLPDWTGHPKQWFVRVYGDQIAGRSFETAPT</sequence>
<name>A0A418KKY5_9ACTN</name>
<evidence type="ECO:0000313" key="1">
    <source>
        <dbReference type="EMBL" id="RIQ18236.1"/>
    </source>
</evidence>
<accession>A0A418KKY5</accession>
<dbReference type="SUPFAM" id="SSF50475">
    <property type="entry name" value="FMN-binding split barrel"/>
    <property type="match status" value="1"/>
</dbReference>
<dbReference type="InterPro" id="IPR012349">
    <property type="entry name" value="Split_barrel_FMN-bd"/>
</dbReference>
<proteinExistence type="predicted"/>
<dbReference type="Proteomes" id="UP000284057">
    <property type="component" value="Unassembled WGS sequence"/>
</dbReference>
<dbReference type="EMBL" id="QUAL01000190">
    <property type="protein sequence ID" value="RIQ18236.1"/>
    <property type="molecule type" value="Genomic_DNA"/>
</dbReference>
<protein>
    <submittedName>
        <fullName evidence="1">Pyridoxamine 5'-phosphate oxidase family protein</fullName>
    </submittedName>
</protein>
<dbReference type="Gene3D" id="2.30.110.10">
    <property type="entry name" value="Electron Transport, Fmn-binding Protein, Chain A"/>
    <property type="match status" value="1"/>
</dbReference>
<gene>
    <name evidence="1" type="ORF">DY240_21685</name>
</gene>
<dbReference type="AlphaFoldDB" id="A0A418KKY5"/>
<keyword evidence="2" id="KW-1185">Reference proteome</keyword>
<dbReference type="Pfam" id="PF12900">
    <property type="entry name" value="Pyridox_ox_2"/>
    <property type="match status" value="1"/>
</dbReference>
<dbReference type="InterPro" id="IPR024747">
    <property type="entry name" value="Pyridox_Oxase-rel"/>
</dbReference>
<reference evidence="1 2" key="1">
    <citation type="submission" date="2018-09" db="EMBL/GenBank/DDBJ databases">
        <title>Isolation, diversity and antifungal activity of actinobacteria from wheat.</title>
        <authorList>
            <person name="Han C."/>
        </authorList>
    </citation>
    <scope>NUCLEOTIDE SEQUENCE [LARGE SCALE GENOMIC DNA]</scope>
    <source>
        <strain evidence="1 2">NEAU-YY265</strain>
    </source>
</reference>
<organism evidence="1 2">
    <name type="scientific">Jiangella rhizosphaerae</name>
    <dbReference type="NCBI Taxonomy" id="2293569"/>
    <lineage>
        <taxon>Bacteria</taxon>
        <taxon>Bacillati</taxon>
        <taxon>Actinomycetota</taxon>
        <taxon>Actinomycetes</taxon>
        <taxon>Jiangellales</taxon>
        <taxon>Jiangellaceae</taxon>
        <taxon>Jiangella</taxon>
    </lineage>
</organism>
<comment type="caution">
    <text evidence="1">The sequence shown here is derived from an EMBL/GenBank/DDBJ whole genome shotgun (WGS) entry which is preliminary data.</text>
</comment>
<evidence type="ECO:0000313" key="2">
    <source>
        <dbReference type="Proteomes" id="UP000284057"/>
    </source>
</evidence>